<dbReference type="GeneTree" id="ENSGT00730000111327"/>
<dbReference type="Pfam" id="PF00025">
    <property type="entry name" value="Arf"/>
    <property type="match status" value="1"/>
</dbReference>
<feature type="binding site" evidence="4">
    <location>
        <position position="123"/>
    </location>
    <ligand>
        <name>Mg(2+)</name>
        <dbReference type="ChEBI" id="CHEBI:18420"/>
    </ligand>
</feature>
<keyword evidence="4" id="KW-0479">Metal-binding</keyword>
<evidence type="ECO:0000256" key="3">
    <source>
        <dbReference type="PIRSR" id="PIRSR606689-1"/>
    </source>
</evidence>
<reference evidence="6" key="2">
    <citation type="submission" date="2025-09" db="UniProtKB">
        <authorList>
            <consortium name="Ensembl"/>
        </authorList>
    </citation>
    <scope>IDENTIFICATION</scope>
</reference>
<dbReference type="InterPro" id="IPR027417">
    <property type="entry name" value="P-loop_NTPase"/>
</dbReference>
<dbReference type="GO" id="GO:0003924">
    <property type="term" value="F:GTPase activity"/>
    <property type="evidence" value="ECO:0007669"/>
    <property type="project" value="InterPro"/>
</dbReference>
<reference evidence="6" key="1">
    <citation type="submission" date="2025-08" db="UniProtKB">
        <authorList>
            <consortium name="Ensembl"/>
        </authorList>
    </citation>
    <scope>IDENTIFICATION</scope>
</reference>
<dbReference type="Gene3D" id="3.40.50.300">
    <property type="entry name" value="P-loop containing nucleotide triphosphate hydrolases"/>
    <property type="match status" value="1"/>
</dbReference>
<accession>A0A674J569</accession>
<dbReference type="CDD" id="cd00878">
    <property type="entry name" value="Arf_Arl"/>
    <property type="match status" value="1"/>
</dbReference>
<dbReference type="SMART" id="SM00177">
    <property type="entry name" value="ARF"/>
    <property type="match status" value="1"/>
</dbReference>
<protein>
    <recommendedName>
        <fullName evidence="8">ADP ribosylation factor like GTPase 16</fullName>
    </recommendedName>
</protein>
<feature type="binding site" evidence="3">
    <location>
        <position position="144"/>
    </location>
    <ligand>
        <name>GTP</name>
        <dbReference type="ChEBI" id="CHEBI:37565"/>
    </ligand>
</feature>
<keyword evidence="2 3" id="KW-0342">GTP-binding</keyword>
<dbReference type="SMART" id="SM00178">
    <property type="entry name" value="SAR"/>
    <property type="match status" value="1"/>
</dbReference>
<feature type="compositionally biased region" description="Low complexity" evidence="5">
    <location>
        <begin position="10"/>
        <end position="27"/>
    </location>
</feature>
<feature type="binding site" evidence="4">
    <location>
        <position position="96"/>
    </location>
    <ligand>
        <name>Mg(2+)</name>
        <dbReference type="ChEBI" id="CHEBI:18420"/>
    </ligand>
</feature>
<organism evidence="6 7">
    <name type="scientific">Terrapene triunguis</name>
    <name type="common">Three-toed box turtle</name>
    <dbReference type="NCBI Taxonomy" id="2587831"/>
    <lineage>
        <taxon>Eukaryota</taxon>
        <taxon>Metazoa</taxon>
        <taxon>Chordata</taxon>
        <taxon>Craniata</taxon>
        <taxon>Vertebrata</taxon>
        <taxon>Euteleostomi</taxon>
        <taxon>Archelosauria</taxon>
        <taxon>Testudinata</taxon>
        <taxon>Testudines</taxon>
        <taxon>Cryptodira</taxon>
        <taxon>Durocryptodira</taxon>
        <taxon>Testudinoidea</taxon>
        <taxon>Emydidae</taxon>
        <taxon>Terrapene</taxon>
    </lineage>
</organism>
<dbReference type="InParanoid" id="A0A674J569"/>
<dbReference type="GO" id="GO:0046872">
    <property type="term" value="F:metal ion binding"/>
    <property type="evidence" value="ECO:0007669"/>
    <property type="project" value="UniProtKB-KW"/>
</dbReference>
<name>A0A674J569_9SAUR</name>
<dbReference type="PANTHER" id="PTHR46688">
    <property type="entry name" value="ADP-RIBOSYLATION FACTOR-LIKE PROTEIN 16"/>
    <property type="match status" value="1"/>
</dbReference>
<feature type="region of interest" description="Disordered" evidence="5">
    <location>
        <begin position="1"/>
        <end position="27"/>
    </location>
</feature>
<dbReference type="GO" id="GO:0005525">
    <property type="term" value="F:GTP binding"/>
    <property type="evidence" value="ECO:0007669"/>
    <property type="project" value="UniProtKB-KW"/>
</dbReference>
<sequence>MVPPKPADPAPLGLSSPQAALPLPPSARAGLPLNGSWLDTGRSERQDHQPASAQLLCGIRQWKRGSASPWQWAGAEGLGPAAPMYLLLGASGVGKTLLVKRLQKLCSKDGSRELGEPPPTLPTVGTNLTDLLIQKKITIRELGGCMGPIWPSYYGDCSSVLFMIDAANPTQISSSCIQLLSLLSAEQLASASVLILFNKIDLPCYMSLVEMKSLFRIQDIISCANQPITVVETSARDGTGLSDVLQWLRSTLKDPS</sequence>
<evidence type="ECO:0000256" key="1">
    <source>
        <dbReference type="ARBA" id="ARBA00022741"/>
    </source>
</evidence>
<evidence type="ECO:0008006" key="8">
    <source>
        <dbReference type="Google" id="ProtNLM"/>
    </source>
</evidence>
<evidence type="ECO:0000256" key="2">
    <source>
        <dbReference type="ARBA" id="ARBA00023134"/>
    </source>
</evidence>
<evidence type="ECO:0000313" key="7">
    <source>
        <dbReference type="Proteomes" id="UP000472274"/>
    </source>
</evidence>
<dbReference type="PRINTS" id="PR00449">
    <property type="entry name" value="RASTRNSFRMNG"/>
</dbReference>
<proteinExistence type="predicted"/>
<keyword evidence="4" id="KW-0460">Magnesium</keyword>
<evidence type="ECO:0000256" key="5">
    <source>
        <dbReference type="SAM" id="MobiDB-lite"/>
    </source>
</evidence>
<dbReference type="SUPFAM" id="SSF52540">
    <property type="entry name" value="P-loop containing nucleoside triphosphate hydrolases"/>
    <property type="match status" value="1"/>
</dbReference>
<dbReference type="InterPro" id="IPR006689">
    <property type="entry name" value="Small_GTPase_ARF/SAR"/>
</dbReference>
<evidence type="ECO:0000313" key="6">
    <source>
        <dbReference type="Ensembl" id="ENSTMTP00000017001.1"/>
    </source>
</evidence>
<feature type="binding site" evidence="3">
    <location>
        <begin position="198"/>
        <end position="201"/>
    </location>
    <ligand>
        <name>GTP</name>
        <dbReference type="ChEBI" id="CHEBI:37565"/>
    </ligand>
</feature>
<dbReference type="AlphaFoldDB" id="A0A674J569"/>
<keyword evidence="7" id="KW-1185">Reference proteome</keyword>
<gene>
    <name evidence="6" type="primary">ARL16</name>
</gene>
<dbReference type="Ensembl" id="ENSTMTT00000017604.1">
    <property type="protein sequence ID" value="ENSTMTP00000017001.1"/>
    <property type="gene ID" value="ENSTMTG00000012484.1"/>
</dbReference>
<keyword evidence="1 3" id="KW-0547">Nucleotide-binding</keyword>
<dbReference type="PANTHER" id="PTHR46688:SF1">
    <property type="entry name" value="ADP-RIBOSYLATION FACTOR-LIKE PROTEIN 16"/>
    <property type="match status" value="1"/>
</dbReference>
<evidence type="ECO:0000256" key="4">
    <source>
        <dbReference type="PIRSR" id="PIRSR606689-2"/>
    </source>
</evidence>
<dbReference type="Proteomes" id="UP000472274">
    <property type="component" value="Unplaced"/>
</dbReference>
<dbReference type="PROSITE" id="PS51417">
    <property type="entry name" value="ARF"/>
    <property type="match status" value="1"/>
</dbReference>
<feature type="binding site" evidence="3">
    <location>
        <begin position="89"/>
        <end position="96"/>
    </location>
    <ligand>
        <name>GTP</name>
        <dbReference type="ChEBI" id="CHEBI:37565"/>
    </ligand>
</feature>